<dbReference type="OrthoDB" id="251770at2759"/>
<dbReference type="InterPro" id="IPR001357">
    <property type="entry name" value="BRCT_dom"/>
</dbReference>
<name>A0A9W8HX34_9FUNG</name>
<dbReference type="GO" id="GO:0016301">
    <property type="term" value="F:kinase activity"/>
    <property type="evidence" value="ECO:0007669"/>
    <property type="project" value="UniProtKB-KW"/>
</dbReference>
<dbReference type="SUPFAM" id="SSF52113">
    <property type="entry name" value="BRCT domain"/>
    <property type="match status" value="2"/>
</dbReference>
<dbReference type="Proteomes" id="UP001140094">
    <property type="component" value="Unassembled WGS sequence"/>
</dbReference>
<dbReference type="Gene3D" id="3.40.50.10190">
    <property type="entry name" value="BRCT domain"/>
    <property type="match status" value="2"/>
</dbReference>
<evidence type="ECO:0000313" key="4">
    <source>
        <dbReference type="EMBL" id="KAJ2798727.1"/>
    </source>
</evidence>
<dbReference type="GO" id="GO:0007095">
    <property type="term" value="P:mitotic G2 DNA damage checkpoint signaling"/>
    <property type="evidence" value="ECO:0007669"/>
    <property type="project" value="TreeGrafter"/>
</dbReference>
<dbReference type="PROSITE" id="PS50172">
    <property type="entry name" value="BRCT"/>
    <property type="match status" value="2"/>
</dbReference>
<dbReference type="Pfam" id="PF00533">
    <property type="entry name" value="BRCT"/>
    <property type="match status" value="1"/>
</dbReference>
<feature type="domain" description="BRCT" evidence="3">
    <location>
        <begin position="287"/>
        <end position="380"/>
    </location>
</feature>
<evidence type="ECO:0000256" key="2">
    <source>
        <dbReference type="SAM" id="MobiDB-lite"/>
    </source>
</evidence>
<dbReference type="GO" id="GO:0033314">
    <property type="term" value="P:mitotic DNA replication checkpoint signaling"/>
    <property type="evidence" value="ECO:0007669"/>
    <property type="project" value="TreeGrafter"/>
</dbReference>
<keyword evidence="4" id="KW-0418">Kinase</keyword>
<feature type="compositionally biased region" description="Polar residues" evidence="2">
    <location>
        <begin position="543"/>
        <end position="562"/>
    </location>
</feature>
<feature type="compositionally biased region" description="Low complexity" evidence="2">
    <location>
        <begin position="530"/>
        <end position="542"/>
    </location>
</feature>
<dbReference type="PANTHER" id="PTHR13561:SF20">
    <property type="entry name" value="DNA TOPOISOMERASE 2-BINDING PROTEIN 1"/>
    <property type="match status" value="1"/>
</dbReference>
<keyword evidence="1" id="KW-0677">Repeat</keyword>
<reference evidence="4" key="1">
    <citation type="submission" date="2022-07" db="EMBL/GenBank/DDBJ databases">
        <title>Phylogenomic reconstructions and comparative analyses of Kickxellomycotina fungi.</title>
        <authorList>
            <person name="Reynolds N.K."/>
            <person name="Stajich J.E."/>
            <person name="Barry K."/>
            <person name="Grigoriev I.V."/>
            <person name="Crous P."/>
            <person name="Smith M.E."/>
        </authorList>
    </citation>
    <scope>NUCLEOTIDE SEQUENCE</scope>
    <source>
        <strain evidence="4">NRRL 1565</strain>
    </source>
</reference>
<evidence type="ECO:0000259" key="3">
    <source>
        <dbReference type="PROSITE" id="PS50172"/>
    </source>
</evidence>
<comment type="caution">
    <text evidence="4">The sequence shown here is derived from an EMBL/GenBank/DDBJ whole genome shotgun (WGS) entry which is preliminary data.</text>
</comment>
<dbReference type="Pfam" id="PF12738">
    <property type="entry name" value="PTCB-BRCT"/>
    <property type="match status" value="1"/>
</dbReference>
<organism evidence="4 5">
    <name type="scientific">Coemansia guatemalensis</name>
    <dbReference type="NCBI Taxonomy" id="2761395"/>
    <lineage>
        <taxon>Eukaryota</taxon>
        <taxon>Fungi</taxon>
        <taxon>Fungi incertae sedis</taxon>
        <taxon>Zoopagomycota</taxon>
        <taxon>Kickxellomycotina</taxon>
        <taxon>Kickxellomycetes</taxon>
        <taxon>Kickxellales</taxon>
        <taxon>Kickxellaceae</taxon>
        <taxon>Coemansia</taxon>
    </lineage>
</organism>
<keyword evidence="4" id="KW-0808">Transferase</keyword>
<sequence>MHIVTECWFEQCLQDGCVYPDYWHIESRSLEFPGLSKGQHVLFYPLRATSVAELDGIYLSISGYEGLERKHIGVLASALGVSFSEIFCRKTTHLICSPPFSGKKYERALKRDISVVDATWLYRLAIRRMAGDIDAKCAVSSVPISDSPQAQQQQQQKCDYGGTGRLVHGSADVRIDKCSRDVTTTKTSADAMITPLRLSSQVLTSTPGQTPIDISLDRNLDQAMYNNNNRHKMKRISVNAVQSIQSDNGGVGSDDVDATQMSPLDAPCCSMTRNDESISGDVEPGSGHVRVLDGVVIALSSRLYYRRKELTELARGLGCRVLGTFDVSQTTHLVHQSTRERESLRDCRRAAKNGIMIVSPWWLHACREASVHIPESDFPHTFHPERRLNLISSTPTKIPPKPVAAVPDLVQNGDPASVLRPPPHYNNKHVVDLTHAYTNTCELSTDRVDNTSGRTRAHGATSCEGSVPVSVDGTAAISSLFGERAARTHRRYRQKLEGAKVLAGGDRALEATTELTRTSCGTFLSTLRDQQQQEQRPAQSSSLSADSITATNDNADCHSKNASSKSVAHLRDWWTLSMNSVAADGCDLGNSRPMYSQEPQPDFHSGLDSIPDTAAVNESLNMSFHNGSTAAAAAIVDTVVPCTTASSGPGMVTAAASATCALPSRDKAAVIVRPPPQAQSPPIAHRTTIVYGEDMDALSERDQLLQKLVGN</sequence>
<dbReference type="GO" id="GO:0006270">
    <property type="term" value="P:DNA replication initiation"/>
    <property type="evidence" value="ECO:0007669"/>
    <property type="project" value="TreeGrafter"/>
</dbReference>
<proteinExistence type="predicted"/>
<evidence type="ECO:0000313" key="5">
    <source>
        <dbReference type="Proteomes" id="UP001140094"/>
    </source>
</evidence>
<dbReference type="SMART" id="SM00292">
    <property type="entry name" value="BRCT"/>
    <property type="match status" value="2"/>
</dbReference>
<feature type="domain" description="BRCT" evidence="3">
    <location>
        <begin position="49"/>
        <end position="123"/>
    </location>
</feature>
<protein>
    <submittedName>
        <fullName evidence="4">Protein kinase activating protein dpb11</fullName>
    </submittedName>
</protein>
<dbReference type="PANTHER" id="PTHR13561">
    <property type="entry name" value="DNA REPLICATION REGULATOR DPB11-RELATED"/>
    <property type="match status" value="1"/>
</dbReference>
<dbReference type="EMBL" id="JANBUO010001332">
    <property type="protein sequence ID" value="KAJ2798727.1"/>
    <property type="molecule type" value="Genomic_DNA"/>
</dbReference>
<gene>
    <name evidence="4" type="primary">DPB11_1</name>
    <name evidence="4" type="ORF">H4R20_004716</name>
</gene>
<keyword evidence="5" id="KW-1185">Reference proteome</keyword>
<dbReference type="InterPro" id="IPR036420">
    <property type="entry name" value="BRCT_dom_sf"/>
</dbReference>
<accession>A0A9W8HX34</accession>
<feature type="region of interest" description="Disordered" evidence="2">
    <location>
        <begin position="527"/>
        <end position="562"/>
    </location>
</feature>
<evidence type="ECO:0000256" key="1">
    <source>
        <dbReference type="ARBA" id="ARBA00022737"/>
    </source>
</evidence>
<dbReference type="AlphaFoldDB" id="A0A9W8HX34"/>